<gene>
    <name evidence="1" type="ORF">GCM10017586_14360</name>
</gene>
<comment type="caution">
    <text evidence="1">The sequence shown here is derived from an EMBL/GenBank/DDBJ whole genome shotgun (WGS) entry which is preliminary data.</text>
</comment>
<dbReference type="Proteomes" id="UP001142317">
    <property type="component" value="Unassembled WGS sequence"/>
</dbReference>
<accession>A0A9W6M3E6</accession>
<sequence>MNPLSFLAEHGITETPWARDETQTLRDGLKQWRYRTPFLATTAVRDLAWFAVEGWQVFLQVRGDRVLVIITEPMNSEGR</sequence>
<dbReference type="RefSeq" id="WP_210007491.1">
    <property type="nucleotide sequence ID" value="NZ_BSEO01000005.1"/>
</dbReference>
<reference evidence="1" key="2">
    <citation type="submission" date="2023-01" db="EMBL/GenBank/DDBJ databases">
        <authorList>
            <person name="Sun Q."/>
            <person name="Evtushenko L."/>
        </authorList>
    </citation>
    <scope>NUCLEOTIDE SEQUENCE</scope>
    <source>
        <strain evidence="1">VKM Ac-1447</strain>
    </source>
</reference>
<name>A0A9W6M3E6_9MICO</name>
<dbReference type="EMBL" id="BSEO01000005">
    <property type="protein sequence ID" value="GLJ79754.1"/>
    <property type="molecule type" value="Genomic_DNA"/>
</dbReference>
<dbReference type="AlphaFoldDB" id="A0A9W6M3E6"/>
<protein>
    <submittedName>
        <fullName evidence="1">Uncharacterized protein</fullName>
    </submittedName>
</protein>
<keyword evidence="2" id="KW-1185">Reference proteome</keyword>
<evidence type="ECO:0000313" key="2">
    <source>
        <dbReference type="Proteomes" id="UP001142317"/>
    </source>
</evidence>
<evidence type="ECO:0000313" key="1">
    <source>
        <dbReference type="EMBL" id="GLJ79754.1"/>
    </source>
</evidence>
<organism evidence="1 2">
    <name type="scientific">Microbacterium imperiale</name>
    <dbReference type="NCBI Taxonomy" id="33884"/>
    <lineage>
        <taxon>Bacteria</taxon>
        <taxon>Bacillati</taxon>
        <taxon>Actinomycetota</taxon>
        <taxon>Actinomycetes</taxon>
        <taxon>Micrococcales</taxon>
        <taxon>Microbacteriaceae</taxon>
        <taxon>Microbacterium</taxon>
    </lineage>
</organism>
<reference evidence="1" key="1">
    <citation type="journal article" date="2014" name="Int. J. Syst. Evol. Microbiol.">
        <title>Complete genome sequence of Corynebacterium casei LMG S-19264T (=DSM 44701T), isolated from a smear-ripened cheese.</title>
        <authorList>
            <consortium name="US DOE Joint Genome Institute (JGI-PGF)"/>
            <person name="Walter F."/>
            <person name="Albersmeier A."/>
            <person name="Kalinowski J."/>
            <person name="Ruckert C."/>
        </authorList>
    </citation>
    <scope>NUCLEOTIDE SEQUENCE</scope>
    <source>
        <strain evidence="1">VKM Ac-1447</strain>
    </source>
</reference>
<proteinExistence type="predicted"/>